<feature type="transmembrane region" description="Helical" evidence="1">
    <location>
        <begin position="120"/>
        <end position="137"/>
    </location>
</feature>
<evidence type="ECO:0000313" key="2">
    <source>
        <dbReference type="EMBL" id="MEK8128096.1"/>
    </source>
</evidence>
<keyword evidence="1" id="KW-0812">Transmembrane</keyword>
<dbReference type="RefSeq" id="WP_341415155.1">
    <property type="nucleotide sequence ID" value="NZ_JBBPCC010000004.1"/>
</dbReference>
<evidence type="ECO:0008006" key="4">
    <source>
        <dbReference type="Google" id="ProtNLM"/>
    </source>
</evidence>
<evidence type="ECO:0000256" key="1">
    <source>
        <dbReference type="SAM" id="Phobius"/>
    </source>
</evidence>
<dbReference type="PROSITE" id="PS51257">
    <property type="entry name" value="PROKAR_LIPOPROTEIN"/>
    <property type="match status" value="1"/>
</dbReference>
<dbReference type="Proteomes" id="UP001469365">
    <property type="component" value="Unassembled WGS sequence"/>
</dbReference>
<sequence>MISKPPILSSKKWISILTTVYLLVWFTGCFWLGAMLRSGELTHFLLIPLASISTYVYCALAGAIGGTLYALRLVHQYYEKLDDRWMWWYMLRPIQCAGAAVMTIVLFQSGIMLLQTGDSLYAKVGISFLIGFGYGKLMDKIKSLTETLFNGSAHKSSPSDGKPPQE</sequence>
<name>A0ABU9DH25_9BACL</name>
<dbReference type="EMBL" id="JBBPCC010000004">
    <property type="protein sequence ID" value="MEK8128096.1"/>
    <property type="molecule type" value="Genomic_DNA"/>
</dbReference>
<organism evidence="2 3">
    <name type="scientific">Paenibacillus filicis</name>
    <dbReference type="NCBI Taxonomy" id="669464"/>
    <lineage>
        <taxon>Bacteria</taxon>
        <taxon>Bacillati</taxon>
        <taxon>Bacillota</taxon>
        <taxon>Bacilli</taxon>
        <taxon>Bacillales</taxon>
        <taxon>Paenibacillaceae</taxon>
        <taxon>Paenibacillus</taxon>
    </lineage>
</organism>
<keyword evidence="3" id="KW-1185">Reference proteome</keyword>
<feature type="transmembrane region" description="Helical" evidence="1">
    <location>
        <begin position="12"/>
        <end position="34"/>
    </location>
</feature>
<feature type="transmembrane region" description="Helical" evidence="1">
    <location>
        <begin position="54"/>
        <end position="74"/>
    </location>
</feature>
<evidence type="ECO:0000313" key="3">
    <source>
        <dbReference type="Proteomes" id="UP001469365"/>
    </source>
</evidence>
<proteinExistence type="predicted"/>
<protein>
    <recommendedName>
        <fullName evidence="4">Transmembrane protein</fullName>
    </recommendedName>
</protein>
<feature type="transmembrane region" description="Helical" evidence="1">
    <location>
        <begin position="94"/>
        <end position="114"/>
    </location>
</feature>
<reference evidence="2 3" key="1">
    <citation type="submission" date="2024-04" db="EMBL/GenBank/DDBJ databases">
        <title>draft genome sequnece of Paenibacillus filicis.</title>
        <authorList>
            <person name="Kim D.-U."/>
        </authorList>
    </citation>
    <scope>NUCLEOTIDE SEQUENCE [LARGE SCALE GENOMIC DNA]</scope>
    <source>
        <strain evidence="2 3">KACC14197</strain>
    </source>
</reference>
<keyword evidence="1" id="KW-0472">Membrane</keyword>
<comment type="caution">
    <text evidence="2">The sequence shown here is derived from an EMBL/GenBank/DDBJ whole genome shotgun (WGS) entry which is preliminary data.</text>
</comment>
<accession>A0ABU9DH25</accession>
<gene>
    <name evidence="2" type="ORF">WMW72_09295</name>
</gene>
<keyword evidence="1" id="KW-1133">Transmembrane helix</keyword>